<accession>S7S094</accession>
<dbReference type="AlphaFoldDB" id="S7S094"/>
<gene>
    <name evidence="2" type="ORF">GLOTRDRAFT_125434</name>
</gene>
<organism evidence="2 3">
    <name type="scientific">Gloeophyllum trabeum (strain ATCC 11539 / FP-39264 / Madison 617)</name>
    <name type="common">Brown rot fungus</name>
    <dbReference type="NCBI Taxonomy" id="670483"/>
    <lineage>
        <taxon>Eukaryota</taxon>
        <taxon>Fungi</taxon>
        <taxon>Dikarya</taxon>
        <taxon>Basidiomycota</taxon>
        <taxon>Agaricomycotina</taxon>
        <taxon>Agaricomycetes</taxon>
        <taxon>Gloeophyllales</taxon>
        <taxon>Gloeophyllaceae</taxon>
        <taxon>Gloeophyllum</taxon>
    </lineage>
</organism>
<reference evidence="2 3" key="1">
    <citation type="journal article" date="2012" name="Science">
        <title>The Paleozoic origin of enzymatic lignin decomposition reconstructed from 31 fungal genomes.</title>
        <authorList>
            <person name="Floudas D."/>
            <person name="Binder M."/>
            <person name="Riley R."/>
            <person name="Barry K."/>
            <person name="Blanchette R.A."/>
            <person name="Henrissat B."/>
            <person name="Martinez A.T."/>
            <person name="Otillar R."/>
            <person name="Spatafora J.W."/>
            <person name="Yadav J.S."/>
            <person name="Aerts A."/>
            <person name="Benoit I."/>
            <person name="Boyd A."/>
            <person name="Carlson A."/>
            <person name="Copeland A."/>
            <person name="Coutinho P.M."/>
            <person name="de Vries R.P."/>
            <person name="Ferreira P."/>
            <person name="Findley K."/>
            <person name="Foster B."/>
            <person name="Gaskell J."/>
            <person name="Glotzer D."/>
            <person name="Gorecki P."/>
            <person name="Heitman J."/>
            <person name="Hesse C."/>
            <person name="Hori C."/>
            <person name="Igarashi K."/>
            <person name="Jurgens J.A."/>
            <person name="Kallen N."/>
            <person name="Kersten P."/>
            <person name="Kohler A."/>
            <person name="Kuees U."/>
            <person name="Kumar T.K.A."/>
            <person name="Kuo A."/>
            <person name="LaButti K."/>
            <person name="Larrondo L.F."/>
            <person name="Lindquist E."/>
            <person name="Ling A."/>
            <person name="Lombard V."/>
            <person name="Lucas S."/>
            <person name="Lundell T."/>
            <person name="Martin R."/>
            <person name="McLaughlin D.J."/>
            <person name="Morgenstern I."/>
            <person name="Morin E."/>
            <person name="Murat C."/>
            <person name="Nagy L.G."/>
            <person name="Nolan M."/>
            <person name="Ohm R.A."/>
            <person name="Patyshakuliyeva A."/>
            <person name="Rokas A."/>
            <person name="Ruiz-Duenas F.J."/>
            <person name="Sabat G."/>
            <person name="Salamov A."/>
            <person name="Samejima M."/>
            <person name="Schmutz J."/>
            <person name="Slot J.C."/>
            <person name="St John F."/>
            <person name="Stenlid J."/>
            <person name="Sun H."/>
            <person name="Sun S."/>
            <person name="Syed K."/>
            <person name="Tsang A."/>
            <person name="Wiebenga A."/>
            <person name="Young D."/>
            <person name="Pisabarro A."/>
            <person name="Eastwood D.C."/>
            <person name="Martin F."/>
            <person name="Cullen D."/>
            <person name="Grigoriev I.V."/>
            <person name="Hibbett D.S."/>
        </authorList>
    </citation>
    <scope>NUCLEOTIDE SEQUENCE [LARGE SCALE GENOMIC DNA]</scope>
    <source>
        <strain evidence="2 3">ATCC 11539</strain>
    </source>
</reference>
<evidence type="ECO:0000256" key="1">
    <source>
        <dbReference type="SAM" id="SignalP"/>
    </source>
</evidence>
<feature type="chain" id="PRO_5004556653" evidence="1">
    <location>
        <begin position="22"/>
        <end position="63"/>
    </location>
</feature>
<evidence type="ECO:0000313" key="3">
    <source>
        <dbReference type="Proteomes" id="UP000030669"/>
    </source>
</evidence>
<proteinExistence type="predicted"/>
<dbReference type="HOGENOM" id="CLU_2885988_0_0_1"/>
<dbReference type="RefSeq" id="XP_007862195.1">
    <property type="nucleotide sequence ID" value="XM_007864004.1"/>
</dbReference>
<dbReference type="Proteomes" id="UP000030669">
    <property type="component" value="Unassembled WGS sequence"/>
</dbReference>
<keyword evidence="3" id="KW-1185">Reference proteome</keyword>
<dbReference type="GeneID" id="19301244"/>
<dbReference type="KEGG" id="gtr:GLOTRDRAFT_125434"/>
<keyword evidence="1" id="KW-0732">Signal</keyword>
<sequence length="63" mass="7094">MPLDNFCDAVALGLLLICVDAARQAKKHSNAREASENGAYNSARAWGMITYRKRWAEQVLERL</sequence>
<dbReference type="EMBL" id="KB469297">
    <property type="protein sequence ID" value="EPQ59124.1"/>
    <property type="molecule type" value="Genomic_DNA"/>
</dbReference>
<feature type="signal peptide" evidence="1">
    <location>
        <begin position="1"/>
        <end position="21"/>
    </location>
</feature>
<name>S7S094_GLOTA</name>
<protein>
    <submittedName>
        <fullName evidence="2">Uncharacterized protein</fullName>
    </submittedName>
</protein>
<evidence type="ECO:0000313" key="2">
    <source>
        <dbReference type="EMBL" id="EPQ59124.1"/>
    </source>
</evidence>